<gene>
    <name evidence="1" type="ORF">C5167_011910</name>
</gene>
<keyword evidence="2" id="KW-1185">Reference proteome</keyword>
<dbReference type="InterPro" id="IPR005299">
    <property type="entry name" value="MeTrfase_7"/>
</dbReference>
<dbReference type="Gramene" id="RZC53054">
    <property type="protein sequence ID" value="RZC53054"/>
    <property type="gene ID" value="C5167_011910"/>
</dbReference>
<proteinExistence type="predicted"/>
<dbReference type="Gene3D" id="3.40.50.150">
    <property type="entry name" value="Vaccinia Virus protein VP39"/>
    <property type="match status" value="1"/>
</dbReference>
<dbReference type="OMA" id="ANYERSC"/>
<dbReference type="GO" id="GO:0008168">
    <property type="term" value="F:methyltransferase activity"/>
    <property type="evidence" value="ECO:0007669"/>
    <property type="project" value="InterPro"/>
</dbReference>
<sequence length="173" mass="18824">MKAFLCARAQEIVCGGLMVMLIPAIPDGTSPSLSHPGILSDLLGSCLMDMAKMGLVDEDKVDLFNLPVYSTSPKEVKDAVENNGCFSIERMETTLVPPSVMDIGASNIAEIYNDHVRAVGEGIIKEYFGNDITEKLFELYPKKLADSLSILASGKSSLLFVLLKRTKLPLQNE</sequence>
<protein>
    <submittedName>
        <fullName evidence="1">Uncharacterized protein</fullName>
    </submittedName>
</protein>
<evidence type="ECO:0000313" key="1">
    <source>
        <dbReference type="EMBL" id="RZC53054.1"/>
    </source>
</evidence>
<name>A0A4Y7IVZ9_PAPSO</name>
<dbReference type="PANTHER" id="PTHR31009">
    <property type="entry name" value="S-ADENOSYL-L-METHIONINE:CARBOXYL METHYLTRANSFERASE FAMILY PROTEIN"/>
    <property type="match status" value="1"/>
</dbReference>
<organism evidence="1 2">
    <name type="scientific">Papaver somniferum</name>
    <name type="common">Opium poppy</name>
    <dbReference type="NCBI Taxonomy" id="3469"/>
    <lineage>
        <taxon>Eukaryota</taxon>
        <taxon>Viridiplantae</taxon>
        <taxon>Streptophyta</taxon>
        <taxon>Embryophyta</taxon>
        <taxon>Tracheophyta</taxon>
        <taxon>Spermatophyta</taxon>
        <taxon>Magnoliopsida</taxon>
        <taxon>Ranunculales</taxon>
        <taxon>Papaveraceae</taxon>
        <taxon>Papaveroideae</taxon>
        <taxon>Papaver</taxon>
    </lineage>
</organism>
<accession>A0A4Y7IVZ9</accession>
<dbReference type="InterPro" id="IPR029063">
    <property type="entry name" value="SAM-dependent_MTases_sf"/>
</dbReference>
<dbReference type="SUPFAM" id="SSF53335">
    <property type="entry name" value="S-adenosyl-L-methionine-dependent methyltransferases"/>
    <property type="match status" value="1"/>
</dbReference>
<dbReference type="Pfam" id="PF03492">
    <property type="entry name" value="Methyltransf_7"/>
    <property type="match status" value="1"/>
</dbReference>
<dbReference type="EMBL" id="CM010717">
    <property type="protein sequence ID" value="RZC53054.1"/>
    <property type="molecule type" value="Genomic_DNA"/>
</dbReference>
<dbReference type="AlphaFoldDB" id="A0A4Y7IVZ9"/>
<reference evidence="1 2" key="1">
    <citation type="journal article" date="2018" name="Science">
        <title>The opium poppy genome and morphinan production.</title>
        <authorList>
            <person name="Guo L."/>
            <person name="Winzer T."/>
            <person name="Yang X."/>
            <person name="Li Y."/>
            <person name="Ning Z."/>
            <person name="He Z."/>
            <person name="Teodor R."/>
            <person name="Lu Y."/>
            <person name="Bowser T.A."/>
            <person name="Graham I.A."/>
            <person name="Ye K."/>
        </authorList>
    </citation>
    <scope>NUCLEOTIDE SEQUENCE [LARGE SCALE GENOMIC DNA]</scope>
    <source>
        <strain evidence="2">cv. HN1</strain>
        <tissue evidence="1">Leaves</tissue>
    </source>
</reference>
<dbReference type="Proteomes" id="UP000316621">
    <property type="component" value="Chromosome 3"/>
</dbReference>
<evidence type="ECO:0000313" key="2">
    <source>
        <dbReference type="Proteomes" id="UP000316621"/>
    </source>
</evidence>